<dbReference type="Gene3D" id="3.40.50.300">
    <property type="entry name" value="P-loop containing nucleotide triphosphate hydrolases"/>
    <property type="match status" value="1"/>
</dbReference>
<dbReference type="InterPro" id="IPR003593">
    <property type="entry name" value="AAA+_ATPase"/>
</dbReference>
<protein>
    <submittedName>
        <fullName evidence="4">TMV resistance protein N isoform B</fullName>
    </submittedName>
</protein>
<dbReference type="GO" id="GO:0006952">
    <property type="term" value="P:defense response"/>
    <property type="evidence" value="ECO:0007669"/>
    <property type="project" value="InterPro"/>
</dbReference>
<keyword evidence="1" id="KW-0433">Leucine-rich repeat</keyword>
<dbReference type="Pfam" id="PF00931">
    <property type="entry name" value="NB-ARC"/>
    <property type="match status" value="1"/>
</dbReference>
<dbReference type="Gene3D" id="1.10.8.430">
    <property type="entry name" value="Helical domain of apoptotic protease-activating factors"/>
    <property type="match status" value="1"/>
</dbReference>
<comment type="caution">
    <text evidence="4">The sequence shown here is derived from an EMBL/GenBank/DDBJ whole genome shotgun (WGS) entry which is preliminary data.</text>
</comment>
<organism evidence="4 5">
    <name type="scientific">Glycine soja</name>
    <name type="common">Wild soybean</name>
    <dbReference type="NCBI Taxonomy" id="3848"/>
    <lineage>
        <taxon>Eukaryota</taxon>
        <taxon>Viridiplantae</taxon>
        <taxon>Streptophyta</taxon>
        <taxon>Embryophyta</taxon>
        <taxon>Tracheophyta</taxon>
        <taxon>Spermatophyta</taxon>
        <taxon>Magnoliopsida</taxon>
        <taxon>eudicotyledons</taxon>
        <taxon>Gunneridae</taxon>
        <taxon>Pentapetalae</taxon>
        <taxon>rosids</taxon>
        <taxon>fabids</taxon>
        <taxon>Fabales</taxon>
        <taxon>Fabaceae</taxon>
        <taxon>Papilionoideae</taxon>
        <taxon>50 kb inversion clade</taxon>
        <taxon>NPAAA clade</taxon>
        <taxon>indigoferoid/millettioid clade</taxon>
        <taxon>Phaseoleae</taxon>
        <taxon>Glycine</taxon>
        <taxon>Glycine subgen. Soja</taxon>
    </lineage>
</organism>
<dbReference type="InterPro" id="IPR042197">
    <property type="entry name" value="Apaf_helical"/>
</dbReference>
<evidence type="ECO:0000256" key="2">
    <source>
        <dbReference type="ARBA" id="ARBA00022737"/>
    </source>
</evidence>
<evidence type="ECO:0000313" key="4">
    <source>
        <dbReference type="EMBL" id="RZB60813.1"/>
    </source>
</evidence>
<dbReference type="SUPFAM" id="SSF52540">
    <property type="entry name" value="P-loop containing nucleoside triphosphate hydrolases"/>
    <property type="match status" value="1"/>
</dbReference>
<dbReference type="AlphaFoldDB" id="A0A445GHW9"/>
<dbReference type="Proteomes" id="UP000289340">
    <property type="component" value="Chromosome 16"/>
</dbReference>
<dbReference type="InterPro" id="IPR058192">
    <property type="entry name" value="WHD_ROQ1-like"/>
</dbReference>
<evidence type="ECO:0000259" key="3">
    <source>
        <dbReference type="SMART" id="SM00382"/>
    </source>
</evidence>
<dbReference type="EMBL" id="QZWG01000016">
    <property type="protein sequence ID" value="RZB60813.1"/>
    <property type="molecule type" value="Genomic_DNA"/>
</dbReference>
<sequence length="470" mass="54215">MAETSKTRLFFSLFIRFSITCLRDSYLFLEGYEYEFIGRIVELVSSKINHAPLPVADYPVGLESRLLEVTKLLDVESDDGVYMIGIHGIGGIGKTTLAIAVYNLIACHFDGSCFLKDLREKSNKQELQYLQIILLWEILGEKEINLARVEQGTSIIQHRLQRKKVLLILDDVDKHEQLQAIVGRPCWFGPGSRVIITTRDKQLLASHGVKRTYEVKLLNENNALQLLTWKSFKTEKVDPSYKEDLNDVVIYASGLPLALEVIGSNLFGKSIDEWKSAIKKYKRIPSIQILEILKVSFDALEEKQKNVFLDIACCFNRYALTEVIDILRAHYGDCMKYHIGVLVAKSLIKKFSWYGRLPRVTMHDLIEDMGKEIVRQVSPKEPEKRSRLWLLEDIIQVLEDNKELHEAGNTVFCLPRDRIPEWFDQQSRGPSISFWFRNKFPDMVLCLIVAPIQDKFFRPMVFINGNQYSC</sequence>
<evidence type="ECO:0000313" key="5">
    <source>
        <dbReference type="Proteomes" id="UP000289340"/>
    </source>
</evidence>
<gene>
    <name evidence="4" type="ORF">D0Y65_043535</name>
</gene>
<dbReference type="GO" id="GO:0043531">
    <property type="term" value="F:ADP binding"/>
    <property type="evidence" value="ECO:0007669"/>
    <property type="project" value="InterPro"/>
</dbReference>
<proteinExistence type="predicted"/>
<keyword evidence="5" id="KW-1185">Reference proteome</keyword>
<dbReference type="PANTHER" id="PTHR11017">
    <property type="entry name" value="LEUCINE-RICH REPEAT-CONTAINING PROTEIN"/>
    <property type="match status" value="1"/>
</dbReference>
<reference evidence="4 5" key="1">
    <citation type="submission" date="2018-09" db="EMBL/GenBank/DDBJ databases">
        <title>A high-quality reference genome of wild soybean provides a powerful tool to mine soybean genomes.</title>
        <authorList>
            <person name="Xie M."/>
            <person name="Chung C.Y.L."/>
            <person name="Li M.-W."/>
            <person name="Wong F.-L."/>
            <person name="Chan T.-F."/>
            <person name="Lam H.-M."/>
        </authorList>
    </citation>
    <scope>NUCLEOTIDE SEQUENCE [LARGE SCALE GENOMIC DNA]</scope>
    <source>
        <strain evidence="5">cv. W05</strain>
        <tissue evidence="4">Hypocotyl of etiolated seedlings</tissue>
    </source>
</reference>
<accession>A0A445GHW9</accession>
<dbReference type="InterPro" id="IPR027417">
    <property type="entry name" value="P-loop_NTPase"/>
</dbReference>
<dbReference type="InterPro" id="IPR044974">
    <property type="entry name" value="Disease_R_plants"/>
</dbReference>
<dbReference type="SUPFAM" id="SSF46785">
    <property type="entry name" value="Winged helix' DNA-binding domain"/>
    <property type="match status" value="1"/>
</dbReference>
<name>A0A445GHW9_GLYSO</name>
<evidence type="ECO:0000256" key="1">
    <source>
        <dbReference type="ARBA" id="ARBA00022614"/>
    </source>
</evidence>
<feature type="domain" description="AAA+ ATPase" evidence="3">
    <location>
        <begin position="80"/>
        <end position="223"/>
    </location>
</feature>
<dbReference type="InterPro" id="IPR036390">
    <property type="entry name" value="WH_DNA-bd_sf"/>
</dbReference>
<dbReference type="InterPro" id="IPR002182">
    <property type="entry name" value="NB-ARC"/>
</dbReference>
<dbReference type="SMART" id="SM00382">
    <property type="entry name" value="AAA"/>
    <property type="match status" value="1"/>
</dbReference>
<dbReference type="PANTHER" id="PTHR11017:SF431">
    <property type="entry name" value="ADP-RIBOSYL CYCLASE_CYCLIC ADP-RIBOSE HYDROLASE"/>
    <property type="match status" value="1"/>
</dbReference>
<dbReference type="PRINTS" id="PR00364">
    <property type="entry name" value="DISEASERSIST"/>
</dbReference>
<keyword evidence="2" id="KW-0677">Repeat</keyword>
<dbReference type="Pfam" id="PF23282">
    <property type="entry name" value="WHD_ROQ1"/>
    <property type="match status" value="1"/>
</dbReference>